<proteinExistence type="predicted"/>
<name>A0AAV5HJF1_9ROSI</name>
<evidence type="ECO:0000313" key="1">
    <source>
        <dbReference type="EMBL" id="GKU86885.1"/>
    </source>
</evidence>
<dbReference type="EMBL" id="BPVZ01000001">
    <property type="protein sequence ID" value="GKU86885.1"/>
    <property type="molecule type" value="Genomic_DNA"/>
</dbReference>
<protein>
    <submittedName>
        <fullName evidence="1">Uncharacterized protein</fullName>
    </submittedName>
</protein>
<sequence length="67" mass="7590">MASALHKQSREVNNTRTAFSFINSRGEASAFPLRLCRLVGWLVGFLLFVSPKEWRFHFSLLLSSSSS</sequence>
<keyword evidence="2" id="KW-1185">Reference proteome</keyword>
<evidence type="ECO:0000313" key="2">
    <source>
        <dbReference type="Proteomes" id="UP001054252"/>
    </source>
</evidence>
<comment type="caution">
    <text evidence="1">The sequence shown here is derived from an EMBL/GenBank/DDBJ whole genome shotgun (WGS) entry which is preliminary data.</text>
</comment>
<dbReference type="AlphaFoldDB" id="A0AAV5HJF1"/>
<organism evidence="1 2">
    <name type="scientific">Rubroshorea leprosula</name>
    <dbReference type="NCBI Taxonomy" id="152421"/>
    <lineage>
        <taxon>Eukaryota</taxon>
        <taxon>Viridiplantae</taxon>
        <taxon>Streptophyta</taxon>
        <taxon>Embryophyta</taxon>
        <taxon>Tracheophyta</taxon>
        <taxon>Spermatophyta</taxon>
        <taxon>Magnoliopsida</taxon>
        <taxon>eudicotyledons</taxon>
        <taxon>Gunneridae</taxon>
        <taxon>Pentapetalae</taxon>
        <taxon>rosids</taxon>
        <taxon>malvids</taxon>
        <taxon>Malvales</taxon>
        <taxon>Dipterocarpaceae</taxon>
        <taxon>Rubroshorea</taxon>
    </lineage>
</organism>
<gene>
    <name evidence="1" type="ORF">SLEP1_g1357</name>
</gene>
<accession>A0AAV5HJF1</accession>
<reference evidence="1 2" key="1">
    <citation type="journal article" date="2021" name="Commun. Biol.">
        <title>The genome of Shorea leprosula (Dipterocarpaceae) highlights the ecological relevance of drought in aseasonal tropical rainforests.</title>
        <authorList>
            <person name="Ng K.K.S."/>
            <person name="Kobayashi M.J."/>
            <person name="Fawcett J.A."/>
            <person name="Hatakeyama M."/>
            <person name="Paape T."/>
            <person name="Ng C.H."/>
            <person name="Ang C.C."/>
            <person name="Tnah L.H."/>
            <person name="Lee C.T."/>
            <person name="Nishiyama T."/>
            <person name="Sese J."/>
            <person name="O'Brien M.J."/>
            <person name="Copetti D."/>
            <person name="Mohd Noor M.I."/>
            <person name="Ong R.C."/>
            <person name="Putra M."/>
            <person name="Sireger I.Z."/>
            <person name="Indrioko S."/>
            <person name="Kosugi Y."/>
            <person name="Izuno A."/>
            <person name="Isagi Y."/>
            <person name="Lee S.L."/>
            <person name="Shimizu K.K."/>
        </authorList>
    </citation>
    <scope>NUCLEOTIDE SEQUENCE [LARGE SCALE GENOMIC DNA]</scope>
    <source>
        <strain evidence="1">214</strain>
    </source>
</reference>
<dbReference type="Proteomes" id="UP001054252">
    <property type="component" value="Unassembled WGS sequence"/>
</dbReference>